<feature type="transmembrane region" description="Helical" evidence="1">
    <location>
        <begin position="157"/>
        <end position="179"/>
    </location>
</feature>
<feature type="transmembrane region" description="Helical" evidence="1">
    <location>
        <begin position="98"/>
        <end position="124"/>
    </location>
</feature>
<dbReference type="PANTHER" id="PTHR37305:SF1">
    <property type="entry name" value="MEMBRANE PROTEIN"/>
    <property type="match status" value="1"/>
</dbReference>
<name>A0A2N5N3C1_9BACL</name>
<feature type="transmembrane region" description="Helical" evidence="1">
    <location>
        <begin position="186"/>
        <end position="206"/>
    </location>
</feature>
<feature type="transmembrane region" description="Helical" evidence="1">
    <location>
        <begin position="55"/>
        <end position="77"/>
    </location>
</feature>
<feature type="transmembrane region" description="Helical" evidence="1">
    <location>
        <begin position="21"/>
        <end position="43"/>
    </location>
</feature>
<comment type="caution">
    <text evidence="2">The sequence shown here is derived from an EMBL/GenBank/DDBJ whole genome shotgun (WGS) entry which is preliminary data.</text>
</comment>
<dbReference type="EMBL" id="NFEZ01000004">
    <property type="protein sequence ID" value="PLT44835.1"/>
    <property type="molecule type" value="Genomic_DNA"/>
</dbReference>
<evidence type="ECO:0000313" key="3">
    <source>
        <dbReference type="Proteomes" id="UP000234789"/>
    </source>
</evidence>
<dbReference type="RefSeq" id="WP_101808735.1">
    <property type="nucleotide sequence ID" value="NZ_NFEZ01000004.1"/>
</dbReference>
<keyword evidence="1" id="KW-0472">Membrane</keyword>
<dbReference type="Proteomes" id="UP000234789">
    <property type="component" value="Unassembled WGS sequence"/>
</dbReference>
<dbReference type="Pfam" id="PF12730">
    <property type="entry name" value="ABC2_membrane_4"/>
    <property type="match status" value="1"/>
</dbReference>
<feature type="transmembrane region" description="Helical" evidence="1">
    <location>
        <begin position="242"/>
        <end position="264"/>
    </location>
</feature>
<gene>
    <name evidence="2" type="ORF">B8V81_3266</name>
</gene>
<keyword evidence="1" id="KW-0812">Transmembrane</keyword>
<protein>
    <submittedName>
        <fullName evidence="2">YhcI</fullName>
    </submittedName>
</protein>
<dbReference type="AlphaFoldDB" id="A0A2N5N3C1"/>
<proteinExistence type="predicted"/>
<organism evidence="2 3">
    <name type="scientific">Paenibacillus pasadenensis</name>
    <dbReference type="NCBI Taxonomy" id="217090"/>
    <lineage>
        <taxon>Bacteria</taxon>
        <taxon>Bacillati</taxon>
        <taxon>Bacillota</taxon>
        <taxon>Bacilli</taxon>
        <taxon>Bacillales</taxon>
        <taxon>Paenibacillaceae</taxon>
        <taxon>Paenibacillus</taxon>
    </lineage>
</organism>
<accession>A0A2N5N3C1</accession>
<evidence type="ECO:0000313" key="2">
    <source>
        <dbReference type="EMBL" id="PLT44835.1"/>
    </source>
</evidence>
<dbReference type="PANTHER" id="PTHR37305">
    <property type="entry name" value="INTEGRAL MEMBRANE PROTEIN-RELATED"/>
    <property type="match status" value="1"/>
</dbReference>
<keyword evidence="1" id="KW-1133">Transmembrane helix</keyword>
<keyword evidence="3" id="KW-1185">Reference proteome</keyword>
<evidence type="ECO:0000256" key="1">
    <source>
        <dbReference type="SAM" id="Phobius"/>
    </source>
</evidence>
<reference evidence="2 3" key="1">
    <citation type="submission" date="2017-05" db="EMBL/GenBank/DDBJ databases">
        <title>Functional genome analysis of Paenibacillus pasadenensis strain R16: insights on endophytic life style and antifungal activity.</title>
        <authorList>
            <person name="Passera A."/>
            <person name="Marcolungo L."/>
            <person name="Casati P."/>
            <person name="Brasca M."/>
            <person name="Quaglino F."/>
            <person name="Delledonne M."/>
        </authorList>
    </citation>
    <scope>NUCLEOTIDE SEQUENCE [LARGE SCALE GENOMIC DNA]</scope>
    <source>
        <strain evidence="2 3">R16</strain>
    </source>
</reference>
<sequence>MFDFAALVANENMKIYRRPRAWIMLGLLALLAAAIALIASASSSSPLEMWSMTSVMLMLLVPLANIFSVIIAADSVAGEFTGGTIKLLLIRPWTRSKVLLSKYVSVLIFVMFTLLVVYLSVLLINSAVFGYERGVSAEKAFGVLDPGLSAWSYYHQYFLLELISAAVGVTLAFMISAVFRSSALSIGLSLFLLLMGATLSQLLRLVDKPWVDYVLFQHLNLTRYIGSGGASGELHSGSPMTIGFSLAVLAGYYLVFMALSWFVFTKRDVAA</sequence>